<organism evidence="2 3">
    <name type="scientific">Araneus ventricosus</name>
    <name type="common">Orbweaver spider</name>
    <name type="synonym">Epeira ventricosa</name>
    <dbReference type="NCBI Taxonomy" id="182803"/>
    <lineage>
        <taxon>Eukaryota</taxon>
        <taxon>Metazoa</taxon>
        <taxon>Ecdysozoa</taxon>
        <taxon>Arthropoda</taxon>
        <taxon>Chelicerata</taxon>
        <taxon>Arachnida</taxon>
        <taxon>Araneae</taxon>
        <taxon>Araneomorphae</taxon>
        <taxon>Entelegynae</taxon>
        <taxon>Araneoidea</taxon>
        <taxon>Araneidae</taxon>
        <taxon>Araneus</taxon>
    </lineage>
</organism>
<keyword evidence="3" id="KW-1185">Reference proteome</keyword>
<sequence length="90" mass="10185">WDVSLLSTAEGDVLMQKPLRVLFQEWPRCTSQCDIPNIVRNPSGEPIPNPPDQTMPNHPRDASPNELLSGTKEENDKTVFWNRLITDISS</sequence>
<feature type="region of interest" description="Disordered" evidence="1">
    <location>
        <begin position="37"/>
        <end position="73"/>
    </location>
</feature>
<reference evidence="2 3" key="1">
    <citation type="journal article" date="2019" name="Sci. Rep.">
        <title>Orb-weaving spider Araneus ventricosus genome elucidates the spidroin gene catalogue.</title>
        <authorList>
            <person name="Kono N."/>
            <person name="Nakamura H."/>
            <person name="Ohtoshi R."/>
            <person name="Moran D.A.P."/>
            <person name="Shinohara A."/>
            <person name="Yoshida Y."/>
            <person name="Fujiwara M."/>
            <person name="Mori M."/>
            <person name="Tomita M."/>
            <person name="Arakawa K."/>
        </authorList>
    </citation>
    <scope>NUCLEOTIDE SEQUENCE [LARGE SCALE GENOMIC DNA]</scope>
</reference>
<protein>
    <submittedName>
        <fullName evidence="2">Uncharacterized protein</fullName>
    </submittedName>
</protein>
<gene>
    <name evidence="2" type="ORF">AVEN_264210_1</name>
</gene>
<comment type="caution">
    <text evidence="2">The sequence shown here is derived from an EMBL/GenBank/DDBJ whole genome shotgun (WGS) entry which is preliminary data.</text>
</comment>
<name>A0A4Y2FNJ4_ARAVE</name>
<evidence type="ECO:0000313" key="2">
    <source>
        <dbReference type="EMBL" id="GBM42055.1"/>
    </source>
</evidence>
<evidence type="ECO:0000256" key="1">
    <source>
        <dbReference type="SAM" id="MobiDB-lite"/>
    </source>
</evidence>
<dbReference type="EMBL" id="BGPR01174446">
    <property type="protein sequence ID" value="GBM42055.1"/>
    <property type="molecule type" value="Genomic_DNA"/>
</dbReference>
<proteinExistence type="predicted"/>
<dbReference type="Proteomes" id="UP000499080">
    <property type="component" value="Unassembled WGS sequence"/>
</dbReference>
<evidence type="ECO:0000313" key="3">
    <source>
        <dbReference type="Proteomes" id="UP000499080"/>
    </source>
</evidence>
<accession>A0A4Y2FNJ4</accession>
<feature type="non-terminal residue" evidence="2">
    <location>
        <position position="1"/>
    </location>
</feature>
<dbReference type="AlphaFoldDB" id="A0A4Y2FNJ4"/>